<evidence type="ECO:0000256" key="2">
    <source>
        <dbReference type="ARBA" id="ARBA00022737"/>
    </source>
</evidence>
<feature type="region of interest" description="Disordered" evidence="7">
    <location>
        <begin position="444"/>
        <end position="592"/>
    </location>
</feature>
<dbReference type="GO" id="GO:0045944">
    <property type="term" value="P:positive regulation of transcription by RNA polymerase II"/>
    <property type="evidence" value="ECO:0007669"/>
    <property type="project" value="UniProtKB-ARBA"/>
</dbReference>
<dbReference type="InterPro" id="IPR001610">
    <property type="entry name" value="PAC"/>
</dbReference>
<feature type="compositionally biased region" description="Low complexity" evidence="7">
    <location>
        <begin position="624"/>
        <end position="637"/>
    </location>
</feature>
<dbReference type="GO" id="GO:0000977">
    <property type="term" value="F:RNA polymerase II transcription regulatory region sequence-specific DNA binding"/>
    <property type="evidence" value="ECO:0007669"/>
    <property type="project" value="TreeGrafter"/>
</dbReference>
<evidence type="ECO:0000259" key="8">
    <source>
        <dbReference type="PROSITE" id="PS50112"/>
    </source>
</evidence>
<feature type="non-terminal residue" evidence="10">
    <location>
        <position position="924"/>
    </location>
</feature>
<feature type="region of interest" description="Disordered" evidence="7">
    <location>
        <begin position="871"/>
        <end position="907"/>
    </location>
</feature>
<dbReference type="InterPro" id="IPR036638">
    <property type="entry name" value="HLH_DNA-bd_sf"/>
</dbReference>
<protein>
    <submittedName>
        <fullName evidence="10">Protein trachealess</fullName>
    </submittedName>
</protein>
<dbReference type="SUPFAM" id="SSF47459">
    <property type="entry name" value="HLH, helix-loop-helix DNA-binding domain"/>
    <property type="match status" value="1"/>
</dbReference>
<feature type="domain" description="BHLH" evidence="9">
    <location>
        <begin position="45"/>
        <end position="98"/>
    </location>
</feature>
<evidence type="ECO:0000256" key="4">
    <source>
        <dbReference type="ARBA" id="ARBA00023125"/>
    </source>
</evidence>
<dbReference type="Proteomes" id="UP000054359">
    <property type="component" value="Unassembled WGS sequence"/>
</dbReference>
<dbReference type="FunFam" id="3.30.450.20:FF:000025">
    <property type="entry name" value="Neuronal PAS domain protein 3 isoform 1"/>
    <property type="match status" value="1"/>
</dbReference>
<dbReference type="SUPFAM" id="SSF55785">
    <property type="entry name" value="PYP-like sensor domain (PAS domain)"/>
    <property type="match status" value="2"/>
</dbReference>
<dbReference type="InterPro" id="IPR011598">
    <property type="entry name" value="bHLH_dom"/>
</dbReference>
<dbReference type="FunFam" id="4.10.280.10:FF:000007">
    <property type="entry name" value="single-minded homolog 1 isoform X1"/>
    <property type="match status" value="1"/>
</dbReference>
<keyword evidence="6" id="KW-0539">Nucleus</keyword>
<evidence type="ECO:0000256" key="1">
    <source>
        <dbReference type="ARBA" id="ARBA00004123"/>
    </source>
</evidence>
<dbReference type="FunFam" id="3.30.450.20:FF:000054">
    <property type="entry name" value="Trachealess, isoform D"/>
    <property type="match status" value="1"/>
</dbReference>
<dbReference type="OrthoDB" id="6021714at2759"/>
<feature type="compositionally biased region" description="Basic and acidic residues" evidence="7">
    <location>
        <begin position="540"/>
        <end position="555"/>
    </location>
</feature>
<evidence type="ECO:0000256" key="6">
    <source>
        <dbReference type="ARBA" id="ARBA00023242"/>
    </source>
</evidence>
<dbReference type="InterPro" id="IPR035965">
    <property type="entry name" value="PAS-like_dom_sf"/>
</dbReference>
<keyword evidence="3" id="KW-0805">Transcription regulation</keyword>
<feature type="region of interest" description="Disordered" evidence="7">
    <location>
        <begin position="208"/>
        <end position="246"/>
    </location>
</feature>
<feature type="compositionally biased region" description="Polar residues" evidence="7">
    <location>
        <begin position="878"/>
        <end position="888"/>
    </location>
</feature>
<dbReference type="STRING" id="407821.A0A087T3X9"/>
<feature type="compositionally biased region" description="Basic and acidic residues" evidence="7">
    <location>
        <begin position="476"/>
        <end position="493"/>
    </location>
</feature>
<dbReference type="GO" id="GO:0005634">
    <property type="term" value="C:nucleus"/>
    <property type="evidence" value="ECO:0007669"/>
    <property type="project" value="UniProtKB-SubCell"/>
</dbReference>
<evidence type="ECO:0000256" key="5">
    <source>
        <dbReference type="ARBA" id="ARBA00023163"/>
    </source>
</evidence>
<dbReference type="InterPro" id="IPR013655">
    <property type="entry name" value="PAS_fold_3"/>
</dbReference>
<dbReference type="SMART" id="SM00353">
    <property type="entry name" value="HLH"/>
    <property type="match status" value="1"/>
</dbReference>
<dbReference type="Pfam" id="PF08447">
    <property type="entry name" value="PAS_3"/>
    <property type="match status" value="1"/>
</dbReference>
<keyword evidence="11" id="KW-1185">Reference proteome</keyword>
<dbReference type="CDD" id="cd00130">
    <property type="entry name" value="PAS"/>
    <property type="match status" value="2"/>
</dbReference>
<dbReference type="InterPro" id="IPR013767">
    <property type="entry name" value="PAS_fold"/>
</dbReference>
<feature type="region of interest" description="Disordered" evidence="7">
    <location>
        <begin position="759"/>
        <end position="779"/>
    </location>
</feature>
<dbReference type="Pfam" id="PF23171">
    <property type="entry name" value="bHLH_HIF1A"/>
    <property type="match status" value="1"/>
</dbReference>
<keyword evidence="2" id="KW-0677">Repeat</keyword>
<evidence type="ECO:0000259" key="9">
    <source>
        <dbReference type="PROSITE" id="PS50888"/>
    </source>
</evidence>
<feature type="compositionally biased region" description="Basic and acidic residues" evidence="7">
    <location>
        <begin position="499"/>
        <end position="518"/>
    </location>
</feature>
<dbReference type="AlphaFoldDB" id="A0A087T3X9"/>
<name>A0A087T3X9_STEMI</name>
<proteinExistence type="predicted"/>
<evidence type="ECO:0000313" key="11">
    <source>
        <dbReference type="Proteomes" id="UP000054359"/>
    </source>
</evidence>
<feature type="compositionally biased region" description="Low complexity" evidence="7">
    <location>
        <begin position="208"/>
        <end position="231"/>
    </location>
</feature>
<reference evidence="10 11" key="1">
    <citation type="submission" date="2013-11" db="EMBL/GenBank/DDBJ databases">
        <title>Genome sequencing of Stegodyphus mimosarum.</title>
        <authorList>
            <person name="Bechsgaard J."/>
        </authorList>
    </citation>
    <scope>NUCLEOTIDE SEQUENCE [LARGE SCALE GENOMIC DNA]</scope>
</reference>
<feature type="domain" description="PAS" evidence="8">
    <location>
        <begin position="134"/>
        <end position="197"/>
    </location>
</feature>
<keyword evidence="5" id="KW-0804">Transcription</keyword>
<evidence type="ECO:0000256" key="3">
    <source>
        <dbReference type="ARBA" id="ARBA00023015"/>
    </source>
</evidence>
<feature type="compositionally biased region" description="Polar residues" evidence="7">
    <location>
        <begin position="567"/>
        <end position="579"/>
    </location>
</feature>
<dbReference type="Gene3D" id="4.10.280.10">
    <property type="entry name" value="Helix-loop-helix DNA-binding domain"/>
    <property type="match status" value="1"/>
</dbReference>
<dbReference type="PROSITE" id="PS50888">
    <property type="entry name" value="BHLH"/>
    <property type="match status" value="1"/>
</dbReference>
<dbReference type="PANTHER" id="PTHR23043">
    <property type="entry name" value="HYPOXIA-INDUCIBLE FACTOR 1 ALPHA"/>
    <property type="match status" value="1"/>
</dbReference>
<dbReference type="PANTHER" id="PTHR23043:SF26">
    <property type="entry name" value="PROTEIN TRACHEALESS"/>
    <property type="match status" value="1"/>
</dbReference>
<evidence type="ECO:0000313" key="10">
    <source>
        <dbReference type="EMBL" id="KFM59818.1"/>
    </source>
</evidence>
<dbReference type="Gene3D" id="3.30.450.20">
    <property type="entry name" value="PAS domain"/>
    <property type="match status" value="2"/>
</dbReference>
<dbReference type="PROSITE" id="PS50112">
    <property type="entry name" value="PAS"/>
    <property type="match status" value="1"/>
</dbReference>
<comment type="subcellular location">
    <subcellularLocation>
        <location evidence="1">Nucleus</location>
    </subcellularLocation>
</comment>
<dbReference type="GO" id="GO:0046983">
    <property type="term" value="F:protein dimerization activity"/>
    <property type="evidence" value="ECO:0007669"/>
    <property type="project" value="InterPro"/>
</dbReference>
<dbReference type="SMART" id="SM00086">
    <property type="entry name" value="PAC"/>
    <property type="match status" value="1"/>
</dbReference>
<keyword evidence="4" id="KW-0238">DNA-binding</keyword>
<dbReference type="EMBL" id="KK113283">
    <property type="protein sequence ID" value="KFM59818.1"/>
    <property type="molecule type" value="Genomic_DNA"/>
</dbReference>
<accession>A0A087T3X9</accession>
<dbReference type="OMA" id="PTGFDRP"/>
<dbReference type="SMART" id="SM00091">
    <property type="entry name" value="PAS"/>
    <property type="match status" value="2"/>
</dbReference>
<feature type="region of interest" description="Disordered" evidence="7">
    <location>
        <begin position="616"/>
        <end position="664"/>
    </location>
</feature>
<evidence type="ECO:0000256" key="7">
    <source>
        <dbReference type="SAM" id="MobiDB-lite"/>
    </source>
</evidence>
<dbReference type="InterPro" id="IPR000014">
    <property type="entry name" value="PAS"/>
</dbReference>
<dbReference type="Pfam" id="PF00989">
    <property type="entry name" value="PAS"/>
    <property type="match status" value="1"/>
</dbReference>
<sequence length="924" mass="100797">MLALHQRSDLQRLPLFGDGFGGGAFQECHVPYAPSPFETSCILEMRKEKSRDAARSRRGKENYEFYELAKMLPLPGAITTQLDKASIIRLTISFLKLKEFTAHGDPPWRKDGLTLKSGSLRPRSVSSVAIDLFEQHQATHILQSLDGFAFALGADGRFLYISETVSIYLGLSQVEMTGSSVFDYVHQQDQSELADLIGINMCSSPSAASPPASVASDDGSSSNPGPSTPTGFDRPPPTMTLPTNNAGQSLQRSFCVRMKSTLTKRGCHFKSSGYRVVLVLSHLRPQYNFSASSRKQTPTIMGLVGLAIALPPPSVNELRLESDMFVTRLTFDFRISHCEPRVSELLDYTAEEITGTSMYTLCYAQDIEKLRKCHIDLIQKGQVMSGYYRLMNKNGGYTWLQSCATVICNSKNAEEETIICVNYVLSNVEYPHCVMDFCQLPSSRDLRNDDPSSSERGTSPDKEGGRDNSASGDVDIEQRPTPRPDNTSERTDEGQTYDRVTDLDVDANKRDRSHRGSEKSCNSSPKTRDFPGVVYFEPPTSERETANDSMDDRQHQGGRQRKRKPTENLSASSENNDTIKSPRPGSSSSASLEVLSMDNGTGYNDVSSNDLVVDDMSCNQTGVSSSGSRGRGASSSSPDKSDKVTRPWTRSPAAPSAYDPNCMKASSTMSVRDLEDVMNRHLPQHNGSSGGSSPDVLMLKSFPPTAGSPTQRPIQWIAGPPAPASLPATTLLRQIYVSRESVIRSAGAHATRHGCYGDAIQGTLPTPPGGQGSDPPYGDLMLQSAAKLSESSSPYSQTGASYLDNCNAMTPPSSVSPRDNFNEAAAVAAAAAMPHMRHYVTATDPNSLQHLPLKPHQLFVHPSNLDHPGVPYGHHHGQQTLSPDQHQSLYHHPSSFHLYHPPPGGSKTALHTTNGNSWFCQPHS</sequence>
<organism evidence="10 11">
    <name type="scientific">Stegodyphus mimosarum</name>
    <name type="common">African social velvet spider</name>
    <dbReference type="NCBI Taxonomy" id="407821"/>
    <lineage>
        <taxon>Eukaryota</taxon>
        <taxon>Metazoa</taxon>
        <taxon>Ecdysozoa</taxon>
        <taxon>Arthropoda</taxon>
        <taxon>Chelicerata</taxon>
        <taxon>Arachnida</taxon>
        <taxon>Araneae</taxon>
        <taxon>Araneomorphae</taxon>
        <taxon>Entelegynae</taxon>
        <taxon>Eresoidea</taxon>
        <taxon>Eresidae</taxon>
        <taxon>Stegodyphus</taxon>
    </lineage>
</organism>
<dbReference type="GO" id="GO:0000981">
    <property type="term" value="F:DNA-binding transcription factor activity, RNA polymerase II-specific"/>
    <property type="evidence" value="ECO:0007669"/>
    <property type="project" value="TreeGrafter"/>
</dbReference>
<gene>
    <name evidence="10" type="ORF">X975_06471</name>
</gene>